<dbReference type="GeneTree" id="ENSGT00940000163630"/>
<dbReference type="AlphaFoldDB" id="A0A803JAI9"/>
<dbReference type="PANTHER" id="PTHR31635:SF196">
    <property type="entry name" value="REVERSE TRANSCRIPTASE DOMAIN-CONTAINING PROTEIN-RELATED"/>
    <property type="match status" value="1"/>
</dbReference>
<proteinExistence type="predicted"/>
<protein>
    <recommendedName>
        <fullName evidence="2">Reverse transcriptase zinc-binding domain-containing protein</fullName>
    </recommendedName>
</protein>
<dbReference type="PANTHER" id="PTHR31635">
    <property type="entry name" value="REVERSE TRANSCRIPTASE DOMAIN-CONTAINING PROTEIN-RELATED"/>
    <property type="match status" value="1"/>
</dbReference>
<reference evidence="1" key="2">
    <citation type="submission" date="2021-03" db="UniProtKB">
        <authorList>
            <consortium name="Ensembl"/>
        </authorList>
    </citation>
    <scope>IDENTIFICATION</scope>
</reference>
<sequence length="457" mass="53224">MGRIYCMKMNILARILYLFRTLPIKYPKTEEKSLQRAMDKFIWEGKKARISRKLLQKSKYKGGVGVPDLFGYYKAAQFAQVQAWHMLDGQPCWVTLEQALIQDTKLSEIMWKPTPSAILKHGPPCIAHSLQLWAPYKYRDKLCKPKSLMTPLLQNPTFLPGTTISDFRWWAQNGITKVGDLLTGSRVKSFNTLKEKYNIPPREHFRYLQITHWVNTLLRGGCDGSYSKYESECKKGMKTKGTISRIYYHMIHETNSNPPKFQEQWSTDLNHPIEEEAWEEVYENISRISTNTLLKENGYKTIARWYMTPQKLHKIQNNIPPTCFRGCGEIGTYMHMWWECPQAKNVWELAFQEINACYGLTPEPKIALLNLFPIEAFHNESAKRLIIKICSATRMVIARHWKGPIPQAWAAIEAKLGEIMVMETITALINNKVQKFREIWYPYISRHPINTGIDQDP</sequence>
<name>A0A803JAI9_XENTR</name>
<organism evidence="1">
    <name type="scientific">Xenopus tropicalis</name>
    <name type="common">Western clawed frog</name>
    <name type="synonym">Silurana tropicalis</name>
    <dbReference type="NCBI Taxonomy" id="8364"/>
    <lineage>
        <taxon>Eukaryota</taxon>
        <taxon>Metazoa</taxon>
        <taxon>Chordata</taxon>
        <taxon>Craniata</taxon>
        <taxon>Vertebrata</taxon>
        <taxon>Euteleostomi</taxon>
        <taxon>Amphibia</taxon>
        <taxon>Batrachia</taxon>
        <taxon>Anura</taxon>
        <taxon>Pipoidea</taxon>
        <taxon>Pipidae</taxon>
        <taxon>Xenopodinae</taxon>
        <taxon>Xenopus</taxon>
        <taxon>Silurana</taxon>
    </lineage>
</organism>
<reference evidence="1" key="1">
    <citation type="journal article" date="2010" name="Science">
        <title>The genome of the Western clawed frog Xenopus tropicalis.</title>
        <authorList>
            <person name="Hellsten U."/>
            <person name="Harland R.M."/>
            <person name="Gilchrist M.J."/>
            <person name="Hendrix D."/>
            <person name="Jurka J."/>
            <person name="Kapitonov V."/>
            <person name="Ovcharenko I."/>
            <person name="Putnam N.H."/>
            <person name="Shu S."/>
            <person name="Taher L."/>
            <person name="Blitz I.L."/>
            <person name="Blumberg B."/>
            <person name="Dichmann D.S."/>
            <person name="Dubchak I."/>
            <person name="Amaya E."/>
            <person name="Detter J.C."/>
            <person name="Fletcher R."/>
            <person name="Gerhard D.S."/>
            <person name="Goodstein D."/>
            <person name="Graves T."/>
            <person name="Grigoriev I.V."/>
            <person name="Grimwood J."/>
            <person name="Kawashima T."/>
            <person name="Lindquist E."/>
            <person name="Lucas S.M."/>
            <person name="Mead P.E."/>
            <person name="Mitros T."/>
            <person name="Ogino H."/>
            <person name="Ohta Y."/>
            <person name="Poliakov A.V."/>
            <person name="Pollet N."/>
            <person name="Robert J."/>
            <person name="Salamov A."/>
            <person name="Sater A.K."/>
            <person name="Schmutz J."/>
            <person name="Terry A."/>
            <person name="Vize P.D."/>
            <person name="Warren W.C."/>
            <person name="Wells D."/>
            <person name="Wills A."/>
            <person name="Wilson R.K."/>
            <person name="Zimmerman L.B."/>
            <person name="Zorn A.M."/>
            <person name="Grainger R."/>
            <person name="Grammer T."/>
            <person name="Khokha M.K."/>
            <person name="Richardson P.M."/>
            <person name="Rokhsar D.S."/>
        </authorList>
    </citation>
    <scope>NUCLEOTIDE SEQUENCE [LARGE SCALE GENOMIC DNA]</scope>
    <source>
        <strain evidence="1">Nigerian</strain>
    </source>
</reference>
<dbReference type="InParanoid" id="A0A803JAI9"/>
<accession>A0A803JAI9</accession>
<dbReference type="Ensembl" id="ENSXETT00000122620">
    <property type="protein sequence ID" value="ENSXETP00000104885"/>
    <property type="gene ID" value="ENSXETG00000043267"/>
</dbReference>
<evidence type="ECO:0000313" key="1">
    <source>
        <dbReference type="Ensembl" id="ENSXETP00000104885"/>
    </source>
</evidence>
<evidence type="ECO:0008006" key="2">
    <source>
        <dbReference type="Google" id="ProtNLM"/>
    </source>
</evidence>